<feature type="compositionally biased region" description="Polar residues" evidence="4">
    <location>
        <begin position="1"/>
        <end position="12"/>
    </location>
</feature>
<protein>
    <recommendedName>
        <fullName evidence="3">Probable chemoreceptor glutamine deamidase CheD</fullName>
        <ecNumber evidence="3">3.5.1.44</ecNumber>
    </recommendedName>
</protein>
<dbReference type="Gene3D" id="3.30.1330.200">
    <property type="match status" value="1"/>
</dbReference>
<reference evidence="6" key="1">
    <citation type="submission" date="2016-10" db="EMBL/GenBank/DDBJ databases">
        <authorList>
            <person name="Varghese N."/>
            <person name="Submissions S."/>
        </authorList>
    </citation>
    <scope>NUCLEOTIDE SEQUENCE [LARGE SCALE GENOMIC DNA]</scope>
    <source>
        <strain evidence="6">CGMCC 1.10119</strain>
    </source>
</reference>
<dbReference type="EMBL" id="FNHL01000001">
    <property type="protein sequence ID" value="SDM17732.1"/>
    <property type="molecule type" value="Genomic_DNA"/>
</dbReference>
<evidence type="ECO:0000256" key="2">
    <source>
        <dbReference type="ARBA" id="ARBA00022801"/>
    </source>
</evidence>
<dbReference type="Pfam" id="PF03975">
    <property type="entry name" value="CheD"/>
    <property type="match status" value="1"/>
</dbReference>
<dbReference type="PANTHER" id="PTHR35147:SF1">
    <property type="entry name" value="CHEMORECEPTOR GLUTAMINE DEAMIDASE CHED-RELATED"/>
    <property type="match status" value="1"/>
</dbReference>
<evidence type="ECO:0000313" key="6">
    <source>
        <dbReference type="Proteomes" id="UP000199451"/>
    </source>
</evidence>
<dbReference type="GO" id="GO:0006935">
    <property type="term" value="P:chemotaxis"/>
    <property type="evidence" value="ECO:0007669"/>
    <property type="project" value="UniProtKB-UniRule"/>
</dbReference>
<name>A0A1G9R355_9EURY</name>
<evidence type="ECO:0000256" key="3">
    <source>
        <dbReference type="HAMAP-Rule" id="MF_01440"/>
    </source>
</evidence>
<dbReference type="GO" id="GO:0050568">
    <property type="term" value="F:protein-glutamine glutaminase activity"/>
    <property type="evidence" value="ECO:0007669"/>
    <property type="project" value="UniProtKB-UniRule"/>
</dbReference>
<dbReference type="STRING" id="660521.SAMN04487949_1158"/>
<dbReference type="InterPro" id="IPR005659">
    <property type="entry name" value="Chemorcpt_Glu_NH3ase_CheD"/>
</dbReference>
<keyword evidence="2 3" id="KW-0378">Hydrolase</keyword>
<dbReference type="SUPFAM" id="SSF64438">
    <property type="entry name" value="CNF1/YfiH-like putative cysteine hydrolases"/>
    <property type="match status" value="1"/>
</dbReference>
<dbReference type="PANTHER" id="PTHR35147">
    <property type="entry name" value="CHEMORECEPTOR GLUTAMINE DEAMIDASE CHED-RELATED"/>
    <property type="match status" value="1"/>
</dbReference>
<accession>A0A1G9R355</accession>
<dbReference type="InterPro" id="IPR038592">
    <property type="entry name" value="CheD-like_sf"/>
</dbReference>
<sequence length="180" mass="18501">MQTNTSERSTATGDPPVRDETPRRVKVGIADYAVVDEAAVLATSGLGSCLGIVLFDERNGVAGLLHAMLPGAEDSAPAASAAKFVDTGLDSLVDAMTDAGASPRNITAKMVGGSTMLDLTPTEEGSIGDRNVAAARAAFEERGISVVAEDVGGEYGRSLLFDTGSYELSVKTAYKGDTVI</sequence>
<gene>
    <name evidence="3" type="primary">cheD</name>
    <name evidence="5" type="ORF">SAMN04487949_1158</name>
</gene>
<evidence type="ECO:0000313" key="5">
    <source>
        <dbReference type="EMBL" id="SDM17732.1"/>
    </source>
</evidence>
<comment type="similarity">
    <text evidence="3">Belongs to the CheD family.</text>
</comment>
<comment type="function">
    <text evidence="3">Probably deamidates glutamine residues to glutamate on methyl-accepting chemotaxis receptors (MCPs), playing an important role in chemotaxis.</text>
</comment>
<comment type="catalytic activity">
    <reaction evidence="3">
        <text>L-glutaminyl-[protein] + H2O = L-glutamyl-[protein] + NH4(+)</text>
        <dbReference type="Rhea" id="RHEA:16441"/>
        <dbReference type="Rhea" id="RHEA-COMP:10207"/>
        <dbReference type="Rhea" id="RHEA-COMP:10208"/>
        <dbReference type="ChEBI" id="CHEBI:15377"/>
        <dbReference type="ChEBI" id="CHEBI:28938"/>
        <dbReference type="ChEBI" id="CHEBI:29973"/>
        <dbReference type="ChEBI" id="CHEBI:30011"/>
        <dbReference type="EC" id="3.5.1.44"/>
    </reaction>
</comment>
<dbReference type="InterPro" id="IPR011324">
    <property type="entry name" value="Cytotoxic_necrot_fac-like_cat"/>
</dbReference>
<evidence type="ECO:0000256" key="1">
    <source>
        <dbReference type="ARBA" id="ARBA00022500"/>
    </source>
</evidence>
<proteinExistence type="inferred from homology"/>
<keyword evidence="1 3" id="KW-0145">Chemotaxis</keyword>
<evidence type="ECO:0000256" key="4">
    <source>
        <dbReference type="SAM" id="MobiDB-lite"/>
    </source>
</evidence>
<organism evidence="5 6">
    <name type="scientific">Halogranum gelatinilyticum</name>
    <dbReference type="NCBI Taxonomy" id="660521"/>
    <lineage>
        <taxon>Archaea</taxon>
        <taxon>Methanobacteriati</taxon>
        <taxon>Methanobacteriota</taxon>
        <taxon>Stenosarchaea group</taxon>
        <taxon>Halobacteria</taxon>
        <taxon>Halobacteriales</taxon>
        <taxon>Haloferacaceae</taxon>
    </lineage>
</organism>
<dbReference type="Proteomes" id="UP000199451">
    <property type="component" value="Unassembled WGS sequence"/>
</dbReference>
<dbReference type="AlphaFoldDB" id="A0A1G9R355"/>
<keyword evidence="6" id="KW-1185">Reference proteome</keyword>
<dbReference type="HAMAP" id="MF_01440">
    <property type="entry name" value="CheD"/>
    <property type="match status" value="1"/>
</dbReference>
<dbReference type="OrthoDB" id="10499at2157"/>
<feature type="region of interest" description="Disordered" evidence="4">
    <location>
        <begin position="1"/>
        <end position="23"/>
    </location>
</feature>
<dbReference type="EC" id="3.5.1.44" evidence="3"/>
<dbReference type="CDD" id="cd16352">
    <property type="entry name" value="CheD"/>
    <property type="match status" value="1"/>
</dbReference>